<reference evidence="9 10" key="1">
    <citation type="journal article" date="2014" name="Int. J. Syst. Evol. Microbiol.">
        <title>Ramlibacter solisilvae sp. nov., isolated from forest soil, and emended description of the genus Ramlibacter.</title>
        <authorList>
            <person name="Lee H.J."/>
            <person name="Lee S.H."/>
            <person name="Lee S.S."/>
            <person name="Lee J.S."/>
            <person name="Kim Y."/>
            <person name="Kim S.C."/>
            <person name="Jeon C.O."/>
        </authorList>
    </citation>
    <scope>NUCLEOTIDE SEQUENCE [LARGE SCALE GENOMIC DNA]</scope>
    <source>
        <strain evidence="9 10">5-10</strain>
    </source>
</reference>
<evidence type="ECO:0000256" key="8">
    <source>
        <dbReference type="SAM" id="SignalP"/>
    </source>
</evidence>
<dbReference type="InterPro" id="IPR002037">
    <property type="entry name" value="Glyco_hydro_8"/>
</dbReference>
<evidence type="ECO:0000313" key="10">
    <source>
        <dbReference type="Proteomes" id="UP000070433"/>
    </source>
</evidence>
<keyword evidence="6" id="KW-0326">Glycosidase</keyword>
<evidence type="ECO:0000313" key="9">
    <source>
        <dbReference type="EMBL" id="AMO23464.1"/>
    </source>
</evidence>
<evidence type="ECO:0000256" key="3">
    <source>
        <dbReference type="ARBA" id="ARBA00012601"/>
    </source>
</evidence>
<name>A0A127JU97_9BURK</name>
<dbReference type="OrthoDB" id="9803461at2"/>
<protein>
    <recommendedName>
        <fullName evidence="3">cellulase</fullName>
        <ecNumber evidence="3">3.2.1.4</ecNumber>
    </recommendedName>
</protein>
<evidence type="ECO:0000256" key="5">
    <source>
        <dbReference type="ARBA" id="ARBA00023001"/>
    </source>
</evidence>
<dbReference type="RefSeq" id="WP_061499724.1">
    <property type="nucleotide sequence ID" value="NZ_CP010951.1"/>
</dbReference>
<dbReference type="EMBL" id="CP010951">
    <property type="protein sequence ID" value="AMO23464.1"/>
    <property type="molecule type" value="Genomic_DNA"/>
</dbReference>
<sequence>MSVSTPTAAASAAAAAPAQAAPATGYPFGSRLNKYVAGIKPSQSDATMDAMLTKHYDAWKAANVVRADSVVAGGYAVQFSNRQFLTVSEGMGYGMLLTVVFHGHDPEAQKIFDGLLAVVRARPAYGLAARDASAKYLMDWRLNADGSSGGEGWNAMDGDQDIAMALLMAHRQWGSSGKWNYLEEGKATVNAMKFFNMNEDGSTRGLPSPTNNRTSDYMIGHFRAYKAATGDALWDRAVDKAYELLNRMQTVYSPSAGLMPDFVMNTNSAAPQPSTGYIGDGNDKEGYYWWNACRNPWRFSSDFVLSGDTRFGQVTGKMIDFFNRSSGGDPTNIGTGYALDGTKLTSGNSAAYNGPICAGACVDARFQGFLDAMWGWNAKNLTTGYYDCEIQLLSLVVASGNWWTPFQ</sequence>
<keyword evidence="7" id="KW-0624">Polysaccharide degradation</keyword>
<keyword evidence="4" id="KW-0378">Hydrolase</keyword>
<dbReference type="GO" id="GO:0030245">
    <property type="term" value="P:cellulose catabolic process"/>
    <property type="evidence" value="ECO:0007669"/>
    <property type="project" value="UniProtKB-KW"/>
</dbReference>
<organism evidence="9 10">
    <name type="scientific">Ramlibacter tataouinensis</name>
    <dbReference type="NCBI Taxonomy" id="94132"/>
    <lineage>
        <taxon>Bacteria</taxon>
        <taxon>Pseudomonadati</taxon>
        <taxon>Pseudomonadota</taxon>
        <taxon>Betaproteobacteria</taxon>
        <taxon>Burkholderiales</taxon>
        <taxon>Comamonadaceae</taxon>
        <taxon>Ramlibacter</taxon>
    </lineage>
</organism>
<comment type="similarity">
    <text evidence="2">Belongs to the glycosyl hydrolase 8 (cellulase D) family.</text>
</comment>
<dbReference type="SUPFAM" id="SSF48208">
    <property type="entry name" value="Six-hairpin glycosidases"/>
    <property type="match status" value="1"/>
</dbReference>
<dbReference type="InterPro" id="IPR008928">
    <property type="entry name" value="6-hairpin_glycosidase_sf"/>
</dbReference>
<dbReference type="Gene3D" id="1.50.10.10">
    <property type="match status" value="1"/>
</dbReference>
<evidence type="ECO:0000256" key="2">
    <source>
        <dbReference type="ARBA" id="ARBA00009209"/>
    </source>
</evidence>
<keyword evidence="5" id="KW-0136">Cellulose degradation</keyword>
<gene>
    <name evidence="9" type="ORF">UC35_11840</name>
</gene>
<feature type="chain" id="PRO_5007449528" description="cellulase" evidence="8">
    <location>
        <begin position="21"/>
        <end position="407"/>
    </location>
</feature>
<keyword evidence="7" id="KW-0119">Carbohydrate metabolism</keyword>
<dbReference type="Proteomes" id="UP000070433">
    <property type="component" value="Chromosome"/>
</dbReference>
<accession>A0A127JU97</accession>
<feature type="signal peptide" evidence="8">
    <location>
        <begin position="1"/>
        <end position="20"/>
    </location>
</feature>
<comment type="catalytic activity">
    <reaction evidence="1">
        <text>Endohydrolysis of (1-&gt;4)-beta-D-glucosidic linkages in cellulose, lichenin and cereal beta-D-glucans.</text>
        <dbReference type="EC" id="3.2.1.4"/>
    </reaction>
</comment>
<dbReference type="InterPro" id="IPR012341">
    <property type="entry name" value="6hp_glycosidase-like_sf"/>
</dbReference>
<keyword evidence="10" id="KW-1185">Reference proteome</keyword>
<evidence type="ECO:0000256" key="4">
    <source>
        <dbReference type="ARBA" id="ARBA00022801"/>
    </source>
</evidence>
<dbReference type="EC" id="3.2.1.4" evidence="3"/>
<keyword evidence="8" id="KW-0732">Signal</keyword>
<evidence type="ECO:0000256" key="6">
    <source>
        <dbReference type="ARBA" id="ARBA00023295"/>
    </source>
</evidence>
<dbReference type="GO" id="GO:0008810">
    <property type="term" value="F:cellulase activity"/>
    <property type="evidence" value="ECO:0007669"/>
    <property type="project" value="UniProtKB-EC"/>
</dbReference>
<dbReference type="Pfam" id="PF01270">
    <property type="entry name" value="Glyco_hydro_8"/>
    <property type="match status" value="1"/>
</dbReference>
<evidence type="ECO:0000256" key="7">
    <source>
        <dbReference type="ARBA" id="ARBA00023326"/>
    </source>
</evidence>
<dbReference type="AlphaFoldDB" id="A0A127JU97"/>
<evidence type="ECO:0000256" key="1">
    <source>
        <dbReference type="ARBA" id="ARBA00000966"/>
    </source>
</evidence>
<dbReference type="PRINTS" id="PR00735">
    <property type="entry name" value="GLHYDRLASE8"/>
</dbReference>
<proteinExistence type="inferred from homology"/>